<proteinExistence type="predicted"/>
<name>A0ABT4UMR7_9BACT</name>
<dbReference type="EMBL" id="JAQGEF010000013">
    <property type="protein sequence ID" value="MDA3615448.1"/>
    <property type="molecule type" value="Genomic_DNA"/>
</dbReference>
<evidence type="ECO:0000313" key="2">
    <source>
        <dbReference type="Proteomes" id="UP001210231"/>
    </source>
</evidence>
<dbReference type="Proteomes" id="UP001210231">
    <property type="component" value="Unassembled WGS sequence"/>
</dbReference>
<evidence type="ECO:0000313" key="1">
    <source>
        <dbReference type="EMBL" id="MDA3615448.1"/>
    </source>
</evidence>
<reference evidence="1 2" key="1">
    <citation type="submission" date="2022-12" db="EMBL/GenBank/DDBJ databases">
        <title>Chitinophagaceae gen. sp. nov., a new member of the family Chitinophagaceae, isolated from soil in a chemical factory.</title>
        <authorList>
            <person name="Ke Z."/>
        </authorList>
    </citation>
    <scope>NUCLEOTIDE SEQUENCE [LARGE SCALE GENOMIC DNA]</scope>
    <source>
        <strain evidence="1 2">LY-5</strain>
    </source>
</reference>
<organism evidence="1 2">
    <name type="scientific">Polluticaenibacter yanchengensis</name>
    <dbReference type="NCBI Taxonomy" id="3014562"/>
    <lineage>
        <taxon>Bacteria</taxon>
        <taxon>Pseudomonadati</taxon>
        <taxon>Bacteroidota</taxon>
        <taxon>Chitinophagia</taxon>
        <taxon>Chitinophagales</taxon>
        <taxon>Chitinophagaceae</taxon>
        <taxon>Polluticaenibacter</taxon>
    </lineage>
</organism>
<comment type="caution">
    <text evidence="1">The sequence shown here is derived from an EMBL/GenBank/DDBJ whole genome shotgun (WGS) entry which is preliminary data.</text>
</comment>
<accession>A0ABT4UMR7</accession>
<protein>
    <submittedName>
        <fullName evidence="1">Uncharacterized protein</fullName>
    </submittedName>
</protein>
<gene>
    <name evidence="1" type="ORF">O3P16_11565</name>
</gene>
<keyword evidence="2" id="KW-1185">Reference proteome</keyword>
<sequence length="209" mass="24350">MTTKHSIAHFSGHEQQALHTIKNLIVDQLKPLMIFYIKSRYQSCLERSTFSNMQKEDTRNYAVWLLLIQQDDAGINDVRNLLLNEALPDGYNVHTIHYTLSQVTAYLKTYSLFFCWLFRFGILLHQREGALEKLPVPAISKRQYASQVKVWLQSFPDLVDGIDIKLNPVPARHHYFYQSPCKNENRLIRINGRGHLTISFNDFPRGTIT</sequence>
<dbReference type="RefSeq" id="WP_407031774.1">
    <property type="nucleotide sequence ID" value="NZ_JAQGEF010000013.1"/>
</dbReference>